<dbReference type="PANTHER" id="PTHR43622:SF7">
    <property type="entry name" value="3-DEHYDROQUINATE SYNTHASE, CHLOROPLASTIC"/>
    <property type="match status" value="1"/>
</dbReference>
<evidence type="ECO:0000259" key="6">
    <source>
        <dbReference type="Pfam" id="PF01761"/>
    </source>
</evidence>
<dbReference type="Gene3D" id="3.40.50.1970">
    <property type="match status" value="1"/>
</dbReference>
<keyword evidence="4" id="KW-0057">Aromatic amino acid biosynthesis</keyword>
<dbReference type="InterPro" id="IPR050071">
    <property type="entry name" value="Dehydroquinate_synthase"/>
</dbReference>
<dbReference type="InterPro" id="IPR030960">
    <property type="entry name" value="DHQS/DOIS_N"/>
</dbReference>
<accession>X1NNS2</accession>
<dbReference type="EMBL" id="BARV01015238">
    <property type="protein sequence ID" value="GAI28445.1"/>
    <property type="molecule type" value="Genomic_DNA"/>
</dbReference>
<gene>
    <name evidence="8" type="ORF">S06H3_26368</name>
</gene>
<proteinExistence type="predicted"/>
<comment type="cofactor">
    <cofactor evidence="1">
        <name>NAD(+)</name>
        <dbReference type="ChEBI" id="CHEBI:57540"/>
    </cofactor>
</comment>
<dbReference type="Pfam" id="PF24621">
    <property type="entry name" value="DHQS_C"/>
    <property type="match status" value="1"/>
</dbReference>
<evidence type="ECO:0000313" key="8">
    <source>
        <dbReference type="EMBL" id="GAI28445.1"/>
    </source>
</evidence>
<dbReference type="InterPro" id="IPR056179">
    <property type="entry name" value="DHQS_C"/>
</dbReference>
<evidence type="ECO:0000256" key="5">
    <source>
        <dbReference type="ARBA" id="ARBA00023239"/>
    </source>
</evidence>
<keyword evidence="2" id="KW-0028">Amino-acid biosynthesis</keyword>
<evidence type="ECO:0000256" key="3">
    <source>
        <dbReference type="ARBA" id="ARBA00023027"/>
    </source>
</evidence>
<dbReference type="CDD" id="cd08195">
    <property type="entry name" value="DHQS"/>
    <property type="match status" value="1"/>
</dbReference>
<evidence type="ECO:0000256" key="4">
    <source>
        <dbReference type="ARBA" id="ARBA00023141"/>
    </source>
</evidence>
<protein>
    <submittedName>
        <fullName evidence="8">Uncharacterized protein</fullName>
    </submittedName>
</protein>
<evidence type="ECO:0000256" key="1">
    <source>
        <dbReference type="ARBA" id="ARBA00001911"/>
    </source>
</evidence>
<evidence type="ECO:0000256" key="2">
    <source>
        <dbReference type="ARBA" id="ARBA00022605"/>
    </source>
</evidence>
<organism evidence="8">
    <name type="scientific">marine sediment metagenome</name>
    <dbReference type="NCBI Taxonomy" id="412755"/>
    <lineage>
        <taxon>unclassified sequences</taxon>
        <taxon>metagenomes</taxon>
        <taxon>ecological metagenomes</taxon>
    </lineage>
</organism>
<evidence type="ECO:0000259" key="7">
    <source>
        <dbReference type="Pfam" id="PF24621"/>
    </source>
</evidence>
<dbReference type="Gene3D" id="1.20.1090.10">
    <property type="entry name" value="Dehydroquinate synthase-like - alpha domain"/>
    <property type="match status" value="1"/>
</dbReference>
<dbReference type="Pfam" id="PF01761">
    <property type="entry name" value="DHQ_synthase"/>
    <property type="match status" value="1"/>
</dbReference>
<dbReference type="PANTHER" id="PTHR43622">
    <property type="entry name" value="3-DEHYDROQUINATE SYNTHASE"/>
    <property type="match status" value="1"/>
</dbReference>
<dbReference type="SUPFAM" id="SSF56796">
    <property type="entry name" value="Dehydroquinate synthase-like"/>
    <property type="match status" value="1"/>
</dbReference>
<feature type="domain" description="3-dehydroquinate synthase C-terminal" evidence="7">
    <location>
        <begin position="58"/>
        <end position="201"/>
    </location>
</feature>
<dbReference type="AlphaFoldDB" id="X1NNS2"/>
<keyword evidence="3" id="KW-0520">NAD</keyword>
<feature type="non-terminal residue" evidence="8">
    <location>
        <position position="262"/>
    </location>
</feature>
<sequence>MGTGAYQLVAMVDASIGGKVAVNHHEGKNLIGAFYQPNFVLADTQTLATLPKRELTSGWAEVVKYGLILDKEFFEFLESNAGRLIKLEQDVVSKAIIRSASLKAQVVSQDEKERGQRIILNYGHTVAHGLEAATQYSSFLHGEAVAIGMMGAAKLSQKSGILPPDVVNRQQSLLQKFGLPTTFSATGLAEIAKAMEVDKKTRAKKIRWVLLEDIGKTAIAARMNSRKGKTPPAAIMPPEAIRAAIAPMRKCNPDSRGFNTSM</sequence>
<dbReference type="GO" id="GO:0009073">
    <property type="term" value="P:aromatic amino acid family biosynthetic process"/>
    <property type="evidence" value="ECO:0007669"/>
    <property type="project" value="UniProtKB-KW"/>
</dbReference>
<name>X1NNS2_9ZZZZ</name>
<feature type="domain" description="3-dehydroquinate synthase N-terminal" evidence="6">
    <location>
        <begin position="8"/>
        <end position="56"/>
    </location>
</feature>
<dbReference type="GO" id="GO:0008652">
    <property type="term" value="P:amino acid biosynthetic process"/>
    <property type="evidence" value="ECO:0007669"/>
    <property type="project" value="UniProtKB-KW"/>
</dbReference>
<reference evidence="8" key="1">
    <citation type="journal article" date="2014" name="Front. Microbiol.">
        <title>High frequency of phylogenetically diverse reductive dehalogenase-homologous genes in deep subseafloor sedimentary metagenomes.</title>
        <authorList>
            <person name="Kawai M."/>
            <person name="Futagami T."/>
            <person name="Toyoda A."/>
            <person name="Takaki Y."/>
            <person name="Nishi S."/>
            <person name="Hori S."/>
            <person name="Arai W."/>
            <person name="Tsubouchi T."/>
            <person name="Morono Y."/>
            <person name="Uchiyama I."/>
            <person name="Ito T."/>
            <person name="Fujiyama A."/>
            <person name="Inagaki F."/>
            <person name="Takami H."/>
        </authorList>
    </citation>
    <scope>NUCLEOTIDE SEQUENCE</scope>
    <source>
        <strain evidence="8">Expedition CK06-06</strain>
    </source>
</reference>
<keyword evidence="5" id="KW-0456">Lyase</keyword>
<comment type="caution">
    <text evidence="8">The sequence shown here is derived from an EMBL/GenBank/DDBJ whole genome shotgun (WGS) entry which is preliminary data.</text>
</comment>
<dbReference type="GO" id="GO:0003856">
    <property type="term" value="F:3-dehydroquinate synthase activity"/>
    <property type="evidence" value="ECO:0007669"/>
    <property type="project" value="TreeGrafter"/>
</dbReference>